<dbReference type="GO" id="GO:0016705">
    <property type="term" value="F:oxidoreductase activity, acting on paired donors, with incorporation or reduction of molecular oxygen"/>
    <property type="evidence" value="ECO:0007669"/>
    <property type="project" value="InterPro"/>
</dbReference>
<dbReference type="Pfam" id="PF00106">
    <property type="entry name" value="adh_short"/>
    <property type="match status" value="1"/>
</dbReference>
<keyword evidence="7 8" id="KW-0503">Monooxygenase</keyword>
<dbReference type="Proteomes" id="UP000248405">
    <property type="component" value="Unassembled WGS sequence"/>
</dbReference>
<reference evidence="9" key="1">
    <citation type="submission" date="2016-12" db="EMBL/GenBank/DDBJ databases">
        <title>The genomes of Aspergillus section Nigri reveals drivers in fungal speciation.</title>
        <authorList>
            <consortium name="DOE Joint Genome Institute"/>
            <person name="Vesth T.C."/>
            <person name="Nybo J."/>
            <person name="Theobald S."/>
            <person name="Brandl J."/>
            <person name="Frisvad J.C."/>
            <person name="Nielsen K.F."/>
            <person name="Lyhne E.K."/>
            <person name="Kogle M.E."/>
            <person name="Kuo A."/>
            <person name="Riley R."/>
            <person name="Clum A."/>
            <person name="Nolan M."/>
            <person name="Lipzen A."/>
            <person name="Salamov A."/>
            <person name="Henrissat B."/>
            <person name="Wiebenga A."/>
            <person name="De Vries R.P."/>
            <person name="Grigoriev I.V."/>
            <person name="Mortensen U.H."/>
            <person name="Andersen M.R."/>
            <person name="Baker S.E."/>
        </authorList>
    </citation>
    <scope>NUCLEOTIDE SEQUENCE [LARGE SCALE GENOMIC DNA]</scope>
    <source>
        <strain evidence="9">CBS 113365</strain>
    </source>
</reference>
<dbReference type="RefSeq" id="XP_025563127.1">
    <property type="nucleotide sequence ID" value="XM_025712593.1"/>
</dbReference>
<dbReference type="SUPFAM" id="SSF51735">
    <property type="entry name" value="NAD(P)-binding Rossmann-fold domains"/>
    <property type="match status" value="1"/>
</dbReference>
<keyword evidence="10" id="KW-1185">Reference proteome</keyword>
<dbReference type="AlphaFoldDB" id="A0A319BTX7"/>
<dbReference type="SUPFAM" id="SSF48264">
    <property type="entry name" value="Cytochrome P450"/>
    <property type="match status" value="1"/>
</dbReference>
<dbReference type="Gene3D" id="3.40.50.720">
    <property type="entry name" value="NAD(P)-binding Rossmann-like Domain"/>
    <property type="match status" value="1"/>
</dbReference>
<keyword evidence="6 8" id="KW-0408">Iron</keyword>
<evidence type="ECO:0000256" key="5">
    <source>
        <dbReference type="ARBA" id="ARBA00023002"/>
    </source>
</evidence>
<dbReference type="GO" id="GO:0020037">
    <property type="term" value="F:heme binding"/>
    <property type="evidence" value="ECO:0007669"/>
    <property type="project" value="InterPro"/>
</dbReference>
<evidence type="ECO:0000256" key="4">
    <source>
        <dbReference type="ARBA" id="ARBA00022857"/>
    </source>
</evidence>
<evidence type="ECO:0000256" key="3">
    <source>
        <dbReference type="ARBA" id="ARBA00022723"/>
    </source>
</evidence>
<dbReference type="GO" id="GO:0005506">
    <property type="term" value="F:iron ion binding"/>
    <property type="evidence" value="ECO:0007669"/>
    <property type="project" value="InterPro"/>
</dbReference>
<comment type="similarity">
    <text evidence="2 8">Belongs to the cytochrome P450 family.</text>
</comment>
<dbReference type="PANTHER" id="PTHR24305">
    <property type="entry name" value="CYTOCHROME P450"/>
    <property type="match status" value="1"/>
</dbReference>
<evidence type="ECO:0000256" key="2">
    <source>
        <dbReference type="ARBA" id="ARBA00010617"/>
    </source>
</evidence>
<evidence type="ECO:0000256" key="1">
    <source>
        <dbReference type="ARBA" id="ARBA00001971"/>
    </source>
</evidence>
<dbReference type="InterPro" id="IPR002347">
    <property type="entry name" value="SDR_fam"/>
</dbReference>
<name>A0A319BTX7_ASPVC</name>
<dbReference type="GO" id="GO:0004497">
    <property type="term" value="F:monooxygenase activity"/>
    <property type="evidence" value="ECO:0007669"/>
    <property type="project" value="UniProtKB-KW"/>
</dbReference>
<keyword evidence="3 8" id="KW-0479">Metal-binding</keyword>
<keyword evidence="8" id="KW-0349">Heme</keyword>
<dbReference type="InterPro" id="IPR017972">
    <property type="entry name" value="Cyt_P450_CS"/>
</dbReference>
<dbReference type="PROSITE" id="PS00061">
    <property type="entry name" value="ADH_SHORT"/>
    <property type="match status" value="1"/>
</dbReference>
<gene>
    <name evidence="9" type="ORF">BO88DRAFT_488078</name>
</gene>
<dbReference type="PRINTS" id="PR00080">
    <property type="entry name" value="SDRFAMILY"/>
</dbReference>
<evidence type="ECO:0000313" key="9">
    <source>
        <dbReference type="EMBL" id="PYH69333.1"/>
    </source>
</evidence>
<dbReference type="GeneID" id="37217185"/>
<evidence type="ECO:0000256" key="7">
    <source>
        <dbReference type="ARBA" id="ARBA00023033"/>
    </source>
</evidence>
<keyword evidence="4" id="KW-0521">NADP</keyword>
<dbReference type="GO" id="GO:0044550">
    <property type="term" value="P:secondary metabolite biosynthetic process"/>
    <property type="evidence" value="ECO:0007669"/>
    <property type="project" value="UniProtKB-ARBA"/>
</dbReference>
<dbReference type="InterPro" id="IPR036291">
    <property type="entry name" value="NAD(P)-bd_dom_sf"/>
</dbReference>
<keyword evidence="5 8" id="KW-0560">Oxidoreductase</keyword>
<proteinExistence type="inferred from homology"/>
<dbReference type="PROSITE" id="PS00086">
    <property type="entry name" value="CYTOCHROME_P450"/>
    <property type="match status" value="1"/>
</dbReference>
<dbReference type="InterPro" id="IPR001128">
    <property type="entry name" value="Cyt_P450"/>
</dbReference>
<dbReference type="PRINTS" id="PR00081">
    <property type="entry name" value="GDHRDH"/>
</dbReference>
<sequence length="646" mass="70752">MAIHPDLHGKPAMVTGGGRGMGKAISSALARSGVKVALAEVDEAIGRQVEKELVSQGYEARFIETDVTSSSSIRNAFEETITIFGNLEIAVINAGVNDTDLSSVAYCLKWELQQMITQGRGGSIINISSSGALKTRPNMPAYCASKHGVAALTTTAAKENGHNQISVNAVAPGMTKTEMLTDALTKIGASEDALAKQSSLLGRCARPEEVAESVLWLASDKTSYVTGVVIPVDAGYSLIVFRNGTDFYKDPAFFGSIAFNDSIAFLTDPHEYKLRYDIVKTSFAKGHVDLLAPELEMIVTKAINQAKIAAETQCPLNIQQLYHCVTADAIMVLLYGRSLDLVMSGKAYPPLLSSLAMFGDRFHLFRSFPILARIALKLPPRLTDMIAPGYMDFRQRCLEWMRDISGNLAPSDQKEGNARMTVFSSLLQAEKDSPSRSMDGLVNEAYFFCFAGTESTSYALSCATYYLLTHPNCAKKLREELECQPVNADGIIEYQYLRNLPYLTAVIKESLRLSSPAPTRLPRIVPKGGIEVDGQLIPPGTAVSMSARMIHFDPDIFPKPDEFNPERWIGESGKTLDKWNVTFSKGTRSCIGINLAYLELYICLANIFNKTQIELYQTDEIAMEWSDHGAARTAKDVHVLVKGVKD</sequence>
<organism evidence="9 10">
    <name type="scientific">Aspergillus vadensis (strain CBS 113365 / IMI 142717 / IBT 24658)</name>
    <dbReference type="NCBI Taxonomy" id="1448311"/>
    <lineage>
        <taxon>Eukaryota</taxon>
        <taxon>Fungi</taxon>
        <taxon>Dikarya</taxon>
        <taxon>Ascomycota</taxon>
        <taxon>Pezizomycotina</taxon>
        <taxon>Eurotiomycetes</taxon>
        <taxon>Eurotiomycetidae</taxon>
        <taxon>Eurotiales</taxon>
        <taxon>Aspergillaceae</taxon>
        <taxon>Aspergillus</taxon>
        <taxon>Aspergillus subgen. Circumdati</taxon>
    </lineage>
</organism>
<accession>A0A319BTX7</accession>
<dbReference type="FunFam" id="3.40.50.720:FF:000084">
    <property type="entry name" value="Short-chain dehydrogenase reductase"/>
    <property type="match status" value="1"/>
</dbReference>
<comment type="cofactor">
    <cofactor evidence="1">
        <name>heme</name>
        <dbReference type="ChEBI" id="CHEBI:30413"/>
    </cofactor>
</comment>
<evidence type="ECO:0000256" key="6">
    <source>
        <dbReference type="ARBA" id="ARBA00023004"/>
    </source>
</evidence>
<dbReference type="EMBL" id="KZ821624">
    <property type="protein sequence ID" value="PYH69333.1"/>
    <property type="molecule type" value="Genomic_DNA"/>
</dbReference>
<dbReference type="CDD" id="cd05233">
    <property type="entry name" value="SDR_c"/>
    <property type="match status" value="1"/>
</dbReference>
<protein>
    <submittedName>
        <fullName evidence="9">Cytochrome P450</fullName>
    </submittedName>
</protein>
<dbReference type="Gene3D" id="1.10.630.10">
    <property type="entry name" value="Cytochrome P450"/>
    <property type="match status" value="1"/>
</dbReference>
<dbReference type="OrthoDB" id="3945418at2759"/>
<dbReference type="PANTHER" id="PTHR24305:SF166">
    <property type="entry name" value="CYTOCHROME P450 12A4, MITOCHONDRIAL-RELATED"/>
    <property type="match status" value="1"/>
</dbReference>
<dbReference type="InterPro" id="IPR020904">
    <property type="entry name" value="Sc_DH/Rdtase_CS"/>
</dbReference>
<evidence type="ECO:0000313" key="10">
    <source>
        <dbReference type="Proteomes" id="UP000248405"/>
    </source>
</evidence>
<dbReference type="CDD" id="cd11062">
    <property type="entry name" value="CYP58-like"/>
    <property type="match status" value="1"/>
</dbReference>
<dbReference type="InterPro" id="IPR036396">
    <property type="entry name" value="Cyt_P450_sf"/>
</dbReference>
<dbReference type="InterPro" id="IPR050121">
    <property type="entry name" value="Cytochrome_P450_monoxygenase"/>
</dbReference>
<dbReference type="Pfam" id="PF00067">
    <property type="entry name" value="p450"/>
    <property type="match status" value="1"/>
</dbReference>
<evidence type="ECO:0000256" key="8">
    <source>
        <dbReference type="RuleBase" id="RU000461"/>
    </source>
</evidence>